<evidence type="ECO:0000313" key="2">
    <source>
        <dbReference type="Proteomes" id="UP000821865"/>
    </source>
</evidence>
<evidence type="ECO:0000313" key="1">
    <source>
        <dbReference type="EMBL" id="KAH7937572.1"/>
    </source>
</evidence>
<dbReference type="EMBL" id="CM023477">
    <property type="protein sequence ID" value="KAH7937572.1"/>
    <property type="molecule type" value="Genomic_DNA"/>
</dbReference>
<accession>A0ACB8C9J5</accession>
<organism evidence="1 2">
    <name type="scientific">Dermacentor silvarum</name>
    <name type="common">Tick</name>
    <dbReference type="NCBI Taxonomy" id="543639"/>
    <lineage>
        <taxon>Eukaryota</taxon>
        <taxon>Metazoa</taxon>
        <taxon>Ecdysozoa</taxon>
        <taxon>Arthropoda</taxon>
        <taxon>Chelicerata</taxon>
        <taxon>Arachnida</taxon>
        <taxon>Acari</taxon>
        <taxon>Parasitiformes</taxon>
        <taxon>Ixodida</taxon>
        <taxon>Ixodoidea</taxon>
        <taxon>Ixodidae</taxon>
        <taxon>Rhipicephalinae</taxon>
        <taxon>Dermacentor</taxon>
    </lineage>
</organism>
<proteinExistence type="predicted"/>
<dbReference type="Proteomes" id="UP000821865">
    <property type="component" value="Chromosome 8"/>
</dbReference>
<comment type="caution">
    <text evidence="1">The sequence shown here is derived from an EMBL/GenBank/DDBJ whole genome shotgun (WGS) entry which is preliminary data.</text>
</comment>
<name>A0ACB8C9J5_DERSI</name>
<reference evidence="1" key="1">
    <citation type="submission" date="2020-05" db="EMBL/GenBank/DDBJ databases">
        <title>Large-scale comparative analyses of tick genomes elucidate their genetic diversity and vector capacities.</title>
        <authorList>
            <person name="Jia N."/>
            <person name="Wang J."/>
            <person name="Shi W."/>
            <person name="Du L."/>
            <person name="Sun Y."/>
            <person name="Zhan W."/>
            <person name="Jiang J."/>
            <person name="Wang Q."/>
            <person name="Zhang B."/>
            <person name="Ji P."/>
            <person name="Sakyi L.B."/>
            <person name="Cui X."/>
            <person name="Yuan T."/>
            <person name="Jiang B."/>
            <person name="Yang W."/>
            <person name="Lam T.T.-Y."/>
            <person name="Chang Q."/>
            <person name="Ding S."/>
            <person name="Wang X."/>
            <person name="Zhu J."/>
            <person name="Ruan X."/>
            <person name="Zhao L."/>
            <person name="Wei J."/>
            <person name="Que T."/>
            <person name="Du C."/>
            <person name="Cheng J."/>
            <person name="Dai P."/>
            <person name="Han X."/>
            <person name="Huang E."/>
            <person name="Gao Y."/>
            <person name="Liu J."/>
            <person name="Shao H."/>
            <person name="Ye R."/>
            <person name="Li L."/>
            <person name="Wei W."/>
            <person name="Wang X."/>
            <person name="Wang C."/>
            <person name="Yang T."/>
            <person name="Huo Q."/>
            <person name="Li W."/>
            <person name="Guo W."/>
            <person name="Chen H."/>
            <person name="Zhou L."/>
            <person name="Ni X."/>
            <person name="Tian J."/>
            <person name="Zhou Y."/>
            <person name="Sheng Y."/>
            <person name="Liu T."/>
            <person name="Pan Y."/>
            <person name="Xia L."/>
            <person name="Li J."/>
            <person name="Zhao F."/>
            <person name="Cao W."/>
        </authorList>
    </citation>
    <scope>NUCLEOTIDE SEQUENCE</scope>
    <source>
        <strain evidence="1">Dsil-2018</strain>
    </source>
</reference>
<protein>
    <submittedName>
        <fullName evidence="1">Uncharacterized protein</fullName>
    </submittedName>
</protein>
<sequence>MKVMNSVEVKLKSTSSSDDVVLEALEVDIISKERLPFLPISLQKKYEEDGFKLADVSCKGTSCIEIGILIGSDQYWQVMTGGIRRLDERLTAAETRFGCTVQGQAKILATIMENSTVMVLNVNLDNSDIETEFSNLWDIETLGIKCPEKETKIEEEVIQHFKRHLKFEEMRCSVTLSWKDNMEFEENKNVAMNRTTNHSTATKGQKYTPALRQCD</sequence>
<keyword evidence="2" id="KW-1185">Reference proteome</keyword>
<gene>
    <name evidence="1" type="ORF">HPB49_013165</name>
</gene>